<proteinExistence type="predicted"/>
<dbReference type="Proteomes" id="UP001597102">
    <property type="component" value="Unassembled WGS sequence"/>
</dbReference>
<accession>A0ABW3JDL2</accession>
<dbReference type="Gene3D" id="3.30.70.1070">
    <property type="entry name" value="Sporulation related repeat"/>
    <property type="match status" value="1"/>
</dbReference>
<evidence type="ECO:0000313" key="5">
    <source>
        <dbReference type="Proteomes" id="UP001597102"/>
    </source>
</evidence>
<name>A0ABW3JDL2_9HYPH</name>
<feature type="transmembrane region" description="Helical" evidence="2">
    <location>
        <begin position="361"/>
        <end position="381"/>
    </location>
</feature>
<feature type="compositionally biased region" description="Polar residues" evidence="1">
    <location>
        <begin position="153"/>
        <end position="162"/>
    </location>
</feature>
<comment type="caution">
    <text evidence="4">The sequence shown here is derived from an EMBL/GenBank/DDBJ whole genome shotgun (WGS) entry which is preliminary data.</text>
</comment>
<feature type="compositionally biased region" description="Low complexity" evidence="1">
    <location>
        <begin position="495"/>
        <end position="508"/>
    </location>
</feature>
<sequence length="615" mass="65536">MSIKDQQAGRPGNAAHGQQGQRPAPRPRAATGLAAGSTMFARMPSYTPVTRAPEQAYPQDQGYETQPAPADYTYDETAQGGAYQGEQYAHHNQGYADPQSYPGQEGQGYPAQEGYETPQGYYQEEGGYVAEGYSEGAYAEQSYDQQGYDEQAYGQQPYQEQDYQGAEYGQAPQQAYQSGAYQDAGAVEDEPLDLGMEEAAEYAEQPPVEQSFEAYGDEAAQGYDQQGYDAQGYDTQGYDAYAPAEGYAAEQEQAAYSNGQAYGDQSYAEQPQDPNSYDPNAYYGEGQYPDGEYAAQDPNQSVQTYEAAYDGAPEIPLTYGQPGEDYQNADAEPQADADFMGTGGAVKAGILSKYMGRRSGIMLGGAVLGAIALGGALAFAYKQSGGGLSGEPPLITAENTPVKEAPDQPGGKEFPHKNKLIYDRLENGDQPEADRLVPRQEELALPNMPAQTDMPDMPELAANGGNTGATASADPDSGPRKVKTLTVRPDGSVDGGQATANADAAGAQSEPTTTASIEPQAQPEAAPAPATNQKYVVQVASKKDQTSALAAFADMQQKYPTLLANYRPMVSRVNLGDKGVWYRLQVGPMNSQADASQLCGQLKSQGLNDCLVMAQ</sequence>
<feature type="compositionally biased region" description="Low complexity" evidence="1">
    <location>
        <begin position="461"/>
        <end position="471"/>
    </location>
</feature>
<feature type="compositionally biased region" description="Low complexity" evidence="1">
    <location>
        <begin position="219"/>
        <end position="256"/>
    </location>
</feature>
<feature type="compositionally biased region" description="Polar residues" evidence="1">
    <location>
        <begin position="171"/>
        <end position="180"/>
    </location>
</feature>
<evidence type="ECO:0000313" key="4">
    <source>
        <dbReference type="EMBL" id="MFD0987512.1"/>
    </source>
</evidence>
<gene>
    <name evidence="4" type="ORF">ACFQ2F_10435</name>
</gene>
<dbReference type="PROSITE" id="PS51724">
    <property type="entry name" value="SPOR"/>
    <property type="match status" value="1"/>
</dbReference>
<dbReference type="EMBL" id="JBHTJO010000001">
    <property type="protein sequence ID" value="MFD0987512.1"/>
    <property type="molecule type" value="Genomic_DNA"/>
</dbReference>
<organism evidence="4 5">
    <name type="scientific">Methyloligella solikamskensis</name>
    <dbReference type="NCBI Taxonomy" id="1177756"/>
    <lineage>
        <taxon>Bacteria</taxon>
        <taxon>Pseudomonadati</taxon>
        <taxon>Pseudomonadota</taxon>
        <taxon>Alphaproteobacteria</taxon>
        <taxon>Hyphomicrobiales</taxon>
        <taxon>Hyphomicrobiaceae</taxon>
        <taxon>Methyloligella</taxon>
    </lineage>
</organism>
<reference evidence="5" key="1">
    <citation type="journal article" date="2019" name="Int. J. Syst. Evol. Microbiol.">
        <title>The Global Catalogue of Microorganisms (GCM) 10K type strain sequencing project: providing services to taxonomists for standard genome sequencing and annotation.</title>
        <authorList>
            <consortium name="The Broad Institute Genomics Platform"/>
            <consortium name="The Broad Institute Genome Sequencing Center for Infectious Disease"/>
            <person name="Wu L."/>
            <person name="Ma J."/>
        </authorList>
    </citation>
    <scope>NUCLEOTIDE SEQUENCE [LARGE SCALE GENOMIC DNA]</scope>
    <source>
        <strain evidence="5">CCUG 61697</strain>
    </source>
</reference>
<dbReference type="Pfam" id="PF05036">
    <property type="entry name" value="SPOR"/>
    <property type="match status" value="1"/>
</dbReference>
<feature type="region of interest" description="Disordered" evidence="1">
    <location>
        <begin position="1"/>
        <end position="187"/>
    </location>
</feature>
<dbReference type="InterPro" id="IPR007730">
    <property type="entry name" value="SPOR-like_dom"/>
</dbReference>
<feature type="compositionally biased region" description="Low complexity" evidence="1">
    <location>
        <begin position="518"/>
        <end position="529"/>
    </location>
</feature>
<keyword evidence="2" id="KW-0472">Membrane</keyword>
<keyword evidence="5" id="KW-1185">Reference proteome</keyword>
<feature type="region of interest" description="Disordered" evidence="1">
    <location>
        <begin position="391"/>
        <end position="416"/>
    </location>
</feature>
<evidence type="ECO:0000259" key="3">
    <source>
        <dbReference type="PROSITE" id="PS51724"/>
    </source>
</evidence>
<keyword evidence="2" id="KW-1133">Transmembrane helix</keyword>
<keyword evidence="2" id="KW-0812">Transmembrane</keyword>
<feature type="domain" description="SPOR" evidence="3">
    <location>
        <begin position="529"/>
        <end position="615"/>
    </location>
</feature>
<evidence type="ECO:0000256" key="1">
    <source>
        <dbReference type="SAM" id="MobiDB-lite"/>
    </source>
</evidence>
<dbReference type="RefSeq" id="WP_379089576.1">
    <property type="nucleotide sequence ID" value="NZ_JBHTJO010000001.1"/>
</dbReference>
<feature type="compositionally biased region" description="Polar residues" evidence="1">
    <location>
        <begin position="267"/>
        <end position="278"/>
    </location>
</feature>
<dbReference type="InterPro" id="IPR036680">
    <property type="entry name" value="SPOR-like_sf"/>
</dbReference>
<feature type="region of interest" description="Disordered" evidence="1">
    <location>
        <begin position="217"/>
        <end position="300"/>
    </location>
</feature>
<dbReference type="SUPFAM" id="SSF110997">
    <property type="entry name" value="Sporulation related repeat"/>
    <property type="match status" value="1"/>
</dbReference>
<evidence type="ECO:0000256" key="2">
    <source>
        <dbReference type="SAM" id="Phobius"/>
    </source>
</evidence>
<feature type="region of interest" description="Disordered" evidence="1">
    <location>
        <begin position="447"/>
        <end position="529"/>
    </location>
</feature>
<protein>
    <submittedName>
        <fullName evidence="4">SPOR domain-containing protein</fullName>
    </submittedName>
</protein>